<organism evidence="3 4">
    <name type="scientific">Vallitalea guaymasensis</name>
    <dbReference type="NCBI Taxonomy" id="1185412"/>
    <lineage>
        <taxon>Bacteria</taxon>
        <taxon>Bacillati</taxon>
        <taxon>Bacillota</taxon>
        <taxon>Clostridia</taxon>
        <taxon>Lachnospirales</taxon>
        <taxon>Vallitaleaceae</taxon>
        <taxon>Vallitalea</taxon>
    </lineage>
</organism>
<evidence type="ECO:0008006" key="5">
    <source>
        <dbReference type="Google" id="ProtNLM"/>
    </source>
</evidence>
<keyword evidence="1" id="KW-0812">Transmembrane</keyword>
<dbReference type="EMBL" id="CP058561">
    <property type="protein sequence ID" value="QUH30479.1"/>
    <property type="molecule type" value="Genomic_DNA"/>
</dbReference>
<feature type="chain" id="PRO_5039036409" description="CARDB domain-containing protein" evidence="2">
    <location>
        <begin position="20"/>
        <end position="808"/>
    </location>
</feature>
<keyword evidence="4" id="KW-1185">Reference proteome</keyword>
<proteinExistence type="predicted"/>
<dbReference type="RefSeq" id="WP_212690643.1">
    <property type="nucleotide sequence ID" value="NZ_CP058561.1"/>
</dbReference>
<evidence type="ECO:0000313" key="3">
    <source>
        <dbReference type="EMBL" id="QUH30479.1"/>
    </source>
</evidence>
<dbReference type="KEGG" id="vgu:HYG85_16825"/>
<evidence type="ECO:0000256" key="1">
    <source>
        <dbReference type="SAM" id="Phobius"/>
    </source>
</evidence>
<evidence type="ECO:0000256" key="2">
    <source>
        <dbReference type="SAM" id="SignalP"/>
    </source>
</evidence>
<protein>
    <recommendedName>
        <fullName evidence="5">CARDB domain-containing protein</fullName>
    </recommendedName>
</protein>
<name>A0A8J8MCH0_9FIRM</name>
<keyword evidence="1" id="KW-1133">Transmembrane helix</keyword>
<feature type="transmembrane region" description="Helical" evidence="1">
    <location>
        <begin position="775"/>
        <end position="794"/>
    </location>
</feature>
<evidence type="ECO:0000313" key="4">
    <source>
        <dbReference type="Proteomes" id="UP000677305"/>
    </source>
</evidence>
<keyword evidence="2" id="KW-0732">Signal</keyword>
<dbReference type="PANTHER" id="PTHR35902:SF3">
    <property type="entry name" value="NPCBM-ASSOCIATED, NEW3 DOMAIN OF ALPHA-GALACTOSIDASE"/>
    <property type="match status" value="1"/>
</dbReference>
<dbReference type="PANTHER" id="PTHR35902">
    <property type="entry name" value="S-LAYER DOMAIN-LIKE PROTEIN-RELATED"/>
    <property type="match status" value="1"/>
</dbReference>
<keyword evidence="1" id="KW-0472">Membrane</keyword>
<dbReference type="Proteomes" id="UP000677305">
    <property type="component" value="Chromosome"/>
</dbReference>
<reference evidence="3 4" key="1">
    <citation type="submission" date="2020-07" db="EMBL/GenBank/DDBJ databases">
        <title>Vallitalea guaymasensis genome.</title>
        <authorList>
            <person name="Postec A."/>
        </authorList>
    </citation>
    <scope>NUCLEOTIDE SEQUENCE [LARGE SCALE GENOMIC DNA]</scope>
    <source>
        <strain evidence="3 4">Ra1766G1</strain>
    </source>
</reference>
<accession>A0A8J8MCH0</accession>
<sequence length="808" mass="89244">MKKFLVYMCALVISLNVMGVDVSAADTPVIKNDILVQSFSTGGKTISEGTEFDLNVTFSGSIPGTATDKKIQIDPGSFVVRNQGLIINYQNNINIPMKCSGTNNTITLTCSYTDSGTTYQSINKITVDMVKYSDSGSSSPTDTSKYTPELVIENQEIPTANAGSDIDLALKLKNAGTYTAKNITVELIPPTDKDFSYETNTISLIDKIQQLKKTETAELNYSFLVKDSTPAKTYSCQLKYTYFNLYGDKVEKTQDIYIKVRKGFPSVDLRLSEVTNDPEIIKAGQKVQLSFLVNNNYGLSTVSALDVTLEGLGKGFTIVDGVNGRRISNLRPDAKGETVTFDLFASSDLKKGSYPITVNLKYKDSSNAEKEVKKEIYLMVDSGNTDIAIRNIKAPTGQINASQPFNVSFDIVNTGEVKAEDLIVTVKGDEEIVPMSQNIQVINEMEVGATKQLTYKFQPTEEAKTKTHLLNIEIKGKDEDAFTTINQYVGVYVKAKKENADGTTSKPIIIVDNFTIVSESTQSEITNAGENFDLTLYFKNTHDSKKVQNIKVSLGAEENSDTDKAKAGSVFTPVESSSTFFIKEIAPGQSIEKQLKIFTIPFAASKVHNLKLDIYYEYESDEKLLTETIKDAIPVTVIQPSSFITSDIKIPETMIVGNQTDLEFDISNTGRTSLDNFTVRVEGFSSTNSRNYIGNLETGRSTYYSNEIWVDEEGEITGALIFTYTKPDGKEEEVRKEFKTVGQAMDFGPSEGDMGMDMGEFDKMPGQEKKSNKTLIIIISSVAAVAVIVTIIIVRRKIKKKKEMNFDE</sequence>
<feature type="signal peptide" evidence="2">
    <location>
        <begin position="1"/>
        <end position="19"/>
    </location>
</feature>
<gene>
    <name evidence="3" type="ORF">HYG85_16825</name>
</gene>
<dbReference type="AlphaFoldDB" id="A0A8J8MCH0"/>